<dbReference type="EMBL" id="JASOME010000001">
    <property type="protein sequence ID" value="MDK7062978.1"/>
    <property type="molecule type" value="Genomic_DNA"/>
</dbReference>
<dbReference type="SUPFAM" id="SSF47598">
    <property type="entry name" value="Ribbon-helix-helix"/>
    <property type="match status" value="1"/>
</dbReference>
<organism evidence="1 2">
    <name type="scientific">Gardnerella vaginalis</name>
    <dbReference type="NCBI Taxonomy" id="2702"/>
    <lineage>
        <taxon>Bacteria</taxon>
        <taxon>Bacillati</taxon>
        <taxon>Actinomycetota</taxon>
        <taxon>Actinomycetes</taxon>
        <taxon>Bifidobacteriales</taxon>
        <taxon>Bifidobacteriaceae</taxon>
        <taxon>Gardnerella</taxon>
    </lineage>
</organism>
<dbReference type="GO" id="GO:0006355">
    <property type="term" value="P:regulation of DNA-templated transcription"/>
    <property type="evidence" value="ECO:0007669"/>
    <property type="project" value="InterPro"/>
</dbReference>
<reference evidence="1" key="1">
    <citation type="submission" date="2023-05" db="EMBL/GenBank/DDBJ databases">
        <title>Cataloging the Phylogenetic Diversity of Human Bladder Bacteria.</title>
        <authorList>
            <person name="Du J."/>
        </authorList>
    </citation>
    <scope>NUCLEOTIDE SEQUENCE</scope>
    <source>
        <strain evidence="1">UMB6789</strain>
    </source>
</reference>
<evidence type="ECO:0000313" key="2">
    <source>
        <dbReference type="Proteomes" id="UP001237784"/>
    </source>
</evidence>
<proteinExistence type="predicted"/>
<dbReference type="Gene3D" id="1.10.1220.10">
    <property type="entry name" value="Met repressor-like"/>
    <property type="match status" value="1"/>
</dbReference>
<dbReference type="AlphaFoldDB" id="A0AAW6Y318"/>
<comment type="caution">
    <text evidence="1">The sequence shown here is derived from an EMBL/GenBank/DDBJ whole genome shotgun (WGS) entry which is preliminary data.</text>
</comment>
<dbReference type="InterPro" id="IPR010985">
    <property type="entry name" value="Ribbon_hlx_hlx"/>
</dbReference>
<gene>
    <name evidence="1" type="ORF">QP372_00355</name>
</gene>
<dbReference type="InterPro" id="IPR008651">
    <property type="entry name" value="Uncharacterised_HicB"/>
</dbReference>
<accession>A0AAW6Y318</accession>
<evidence type="ECO:0000313" key="1">
    <source>
        <dbReference type="EMBL" id="MDK7062978.1"/>
    </source>
</evidence>
<dbReference type="InterPro" id="IPR013321">
    <property type="entry name" value="Arc_rbn_hlx_hlx"/>
</dbReference>
<dbReference type="Pfam" id="PF05534">
    <property type="entry name" value="HicB"/>
    <property type="match status" value="1"/>
</dbReference>
<protein>
    <submittedName>
        <fullName evidence="1">Toxin-antitoxin system HicB family antitoxin</fullName>
    </submittedName>
</protein>
<dbReference type="Proteomes" id="UP001237784">
    <property type="component" value="Unassembled WGS sequence"/>
</dbReference>
<name>A0AAW6Y318_GARVA</name>
<sequence>MDKSKTMEDLLLPITWQQKETSYHELNNYSGQFKLRLPKELHRQLSEQSQAEGISMNQYCVYLLSQNNAIERVLERA</sequence>